<evidence type="ECO:0000256" key="3">
    <source>
        <dbReference type="ARBA" id="ARBA00012071"/>
    </source>
</evidence>
<keyword evidence="11 13" id="KW-0443">Lipid metabolism</keyword>
<comment type="similarity">
    <text evidence="13">Belongs to the LpxK family.</text>
</comment>
<accession>A0ABV3TDH4</accession>
<evidence type="ECO:0000256" key="10">
    <source>
        <dbReference type="ARBA" id="ARBA00022840"/>
    </source>
</evidence>
<comment type="caution">
    <text evidence="14">The sequence shown here is derived from an EMBL/GenBank/DDBJ whole genome shotgun (WGS) entry which is preliminary data.</text>
</comment>
<evidence type="ECO:0000256" key="6">
    <source>
        <dbReference type="ARBA" id="ARBA00022556"/>
    </source>
</evidence>
<dbReference type="PANTHER" id="PTHR42724">
    <property type="entry name" value="TETRAACYLDISACCHARIDE 4'-KINASE"/>
    <property type="match status" value="1"/>
</dbReference>
<gene>
    <name evidence="13 14" type="primary">lpxK</name>
    <name evidence="14" type="ORF">V6X73_06040</name>
</gene>
<feature type="binding site" evidence="13">
    <location>
        <begin position="45"/>
        <end position="52"/>
    </location>
    <ligand>
        <name>ATP</name>
        <dbReference type="ChEBI" id="CHEBI:30616"/>
    </ligand>
</feature>
<keyword evidence="15" id="KW-1185">Reference proteome</keyword>
<evidence type="ECO:0000256" key="1">
    <source>
        <dbReference type="ARBA" id="ARBA00002274"/>
    </source>
</evidence>
<dbReference type="Proteomes" id="UP001556709">
    <property type="component" value="Unassembled WGS sequence"/>
</dbReference>
<name>A0ABV3TDH4_9GAMM</name>
<evidence type="ECO:0000256" key="2">
    <source>
        <dbReference type="ARBA" id="ARBA00004870"/>
    </source>
</evidence>
<dbReference type="EMBL" id="JBAKFM010000002">
    <property type="protein sequence ID" value="MEX0469281.1"/>
    <property type="molecule type" value="Genomic_DNA"/>
</dbReference>
<evidence type="ECO:0000313" key="15">
    <source>
        <dbReference type="Proteomes" id="UP001556709"/>
    </source>
</evidence>
<evidence type="ECO:0000256" key="7">
    <source>
        <dbReference type="ARBA" id="ARBA00022679"/>
    </source>
</evidence>
<keyword evidence="8 13" id="KW-0547">Nucleotide-binding</keyword>
<keyword evidence="9 13" id="KW-0418">Kinase</keyword>
<proteinExistence type="inferred from homology"/>
<dbReference type="SUPFAM" id="SSF52540">
    <property type="entry name" value="P-loop containing nucleoside triphosphate hydrolases"/>
    <property type="match status" value="1"/>
</dbReference>
<keyword evidence="5 13" id="KW-0444">Lipid biosynthesis</keyword>
<keyword evidence="6 13" id="KW-0441">Lipid A biosynthesis</keyword>
<dbReference type="GO" id="GO:0009029">
    <property type="term" value="F:lipid-A 4'-kinase activity"/>
    <property type="evidence" value="ECO:0007669"/>
    <property type="project" value="UniProtKB-EC"/>
</dbReference>
<evidence type="ECO:0000313" key="14">
    <source>
        <dbReference type="EMBL" id="MEX0469281.1"/>
    </source>
</evidence>
<evidence type="ECO:0000256" key="5">
    <source>
        <dbReference type="ARBA" id="ARBA00022516"/>
    </source>
</evidence>
<organism evidence="14 15">
    <name type="scientific">Spiribacter pallidus</name>
    <dbReference type="NCBI Taxonomy" id="1987936"/>
    <lineage>
        <taxon>Bacteria</taxon>
        <taxon>Pseudomonadati</taxon>
        <taxon>Pseudomonadota</taxon>
        <taxon>Gammaproteobacteria</taxon>
        <taxon>Chromatiales</taxon>
        <taxon>Ectothiorhodospiraceae</taxon>
        <taxon>Spiribacter</taxon>
    </lineage>
</organism>
<sequence length="324" mass="34710">MAAKLLSPLGHGVAMLARWRYQRAIAGRTAIVWPAAPVIVVGNISVGGTGKTPLTIWLVERARALGYHPGVVLRGYGGRDNGPTAVAADSRPGQVGDEAVLIARRTRAPVWVGKDRPAAAEGLLGDGRVNMIFSDDGLQHYRLGRDVELAVVDARRGYGNQRCLPAGPLREPVERLATVDLVLANGGRLDGATGRFDIKPARLLPLDGDDDRPVPRPGQTVDALAGIGDPARFFGQLEALGFVVRRHPLPDHHDFSAADFQSIGDDPVIMTEKDAVKCQDLAPANAWYLPVAAEPDAATTAHCDALLHEAVRRFEQRSRPGRAP</sequence>
<dbReference type="InterPro" id="IPR027417">
    <property type="entry name" value="P-loop_NTPase"/>
</dbReference>
<evidence type="ECO:0000256" key="13">
    <source>
        <dbReference type="HAMAP-Rule" id="MF_00409"/>
    </source>
</evidence>
<dbReference type="Pfam" id="PF02606">
    <property type="entry name" value="LpxK"/>
    <property type="match status" value="1"/>
</dbReference>
<dbReference type="PANTHER" id="PTHR42724:SF1">
    <property type="entry name" value="TETRAACYLDISACCHARIDE 4'-KINASE, MITOCHONDRIAL-RELATED"/>
    <property type="match status" value="1"/>
</dbReference>
<evidence type="ECO:0000256" key="11">
    <source>
        <dbReference type="ARBA" id="ARBA00023098"/>
    </source>
</evidence>
<reference evidence="14 15" key="1">
    <citation type="submission" date="2024-02" db="EMBL/GenBank/DDBJ databases">
        <title>New especies of Spiribacter isolated from saline water.</title>
        <authorList>
            <person name="Leon M.J."/>
            <person name="De La Haba R."/>
            <person name="Sanchez-Porro C."/>
            <person name="Ventosa A."/>
        </authorList>
    </citation>
    <scope>NUCLEOTIDE SEQUENCE [LARGE SCALE GENOMIC DNA]</scope>
    <source>
        <strain evidence="15">ag22IC6-390</strain>
    </source>
</reference>
<dbReference type="EC" id="2.7.1.130" evidence="3 13"/>
<dbReference type="RefSeq" id="WP_367958469.1">
    <property type="nucleotide sequence ID" value="NZ_JBAKFK010000002.1"/>
</dbReference>
<dbReference type="HAMAP" id="MF_00409">
    <property type="entry name" value="LpxK"/>
    <property type="match status" value="1"/>
</dbReference>
<evidence type="ECO:0000256" key="4">
    <source>
        <dbReference type="ARBA" id="ARBA00016436"/>
    </source>
</evidence>
<comment type="catalytic activity">
    <reaction evidence="13">
        <text>a lipid A disaccharide + ATP = a lipid IVA + ADP + H(+)</text>
        <dbReference type="Rhea" id="RHEA:67840"/>
        <dbReference type="ChEBI" id="CHEBI:15378"/>
        <dbReference type="ChEBI" id="CHEBI:30616"/>
        <dbReference type="ChEBI" id="CHEBI:176343"/>
        <dbReference type="ChEBI" id="CHEBI:176425"/>
        <dbReference type="ChEBI" id="CHEBI:456216"/>
        <dbReference type="EC" id="2.7.1.130"/>
    </reaction>
</comment>
<dbReference type="NCBIfam" id="TIGR00682">
    <property type="entry name" value="lpxK"/>
    <property type="match status" value="1"/>
</dbReference>
<comment type="pathway">
    <text evidence="2 13">Glycolipid biosynthesis; lipid IV(A) biosynthesis; lipid IV(A) from (3R)-3-hydroxytetradecanoyl-[acyl-carrier-protein] and UDP-N-acetyl-alpha-D-glucosamine: step 6/6.</text>
</comment>
<keyword evidence="10 13" id="KW-0067">ATP-binding</keyword>
<evidence type="ECO:0000256" key="9">
    <source>
        <dbReference type="ARBA" id="ARBA00022777"/>
    </source>
</evidence>
<keyword evidence="7 13" id="KW-0808">Transferase</keyword>
<dbReference type="InterPro" id="IPR003758">
    <property type="entry name" value="LpxK"/>
</dbReference>
<evidence type="ECO:0000256" key="12">
    <source>
        <dbReference type="ARBA" id="ARBA00029757"/>
    </source>
</evidence>
<protein>
    <recommendedName>
        <fullName evidence="4 13">Tetraacyldisaccharide 4'-kinase</fullName>
        <ecNumber evidence="3 13">2.7.1.130</ecNumber>
    </recommendedName>
    <alternativeName>
        <fullName evidence="12 13">Lipid A 4'-kinase</fullName>
    </alternativeName>
</protein>
<comment type="function">
    <text evidence="1 13">Transfers the gamma-phosphate of ATP to the 4'-position of a tetraacyldisaccharide 1-phosphate intermediate (termed DS-1-P) to form tetraacyldisaccharide 1,4'-bis-phosphate (lipid IVA).</text>
</comment>
<evidence type="ECO:0000256" key="8">
    <source>
        <dbReference type="ARBA" id="ARBA00022741"/>
    </source>
</evidence>